<comment type="caution">
    <text evidence="4">The sequence shown here is derived from an EMBL/GenBank/DDBJ whole genome shotgun (WGS) entry which is preliminary data.</text>
</comment>
<feature type="domain" description="DUF4232" evidence="3">
    <location>
        <begin position="88"/>
        <end position="221"/>
    </location>
</feature>
<proteinExistence type="predicted"/>
<evidence type="ECO:0000256" key="2">
    <source>
        <dbReference type="SAM" id="SignalP"/>
    </source>
</evidence>
<feature type="signal peptide" evidence="2">
    <location>
        <begin position="1"/>
        <end position="24"/>
    </location>
</feature>
<feature type="compositionally biased region" description="Low complexity" evidence="1">
    <location>
        <begin position="36"/>
        <end position="80"/>
    </location>
</feature>
<feature type="region of interest" description="Disordered" evidence="1">
    <location>
        <begin position="26"/>
        <end position="86"/>
    </location>
</feature>
<dbReference type="Proteomes" id="UP001597307">
    <property type="component" value="Unassembled WGS sequence"/>
</dbReference>
<dbReference type="PROSITE" id="PS51257">
    <property type="entry name" value="PROKAR_LIPOPROTEIN"/>
    <property type="match status" value="1"/>
</dbReference>
<evidence type="ECO:0000313" key="4">
    <source>
        <dbReference type="EMBL" id="MFD1846504.1"/>
    </source>
</evidence>
<gene>
    <name evidence="4" type="ORF">ACFSFX_07835</name>
</gene>
<keyword evidence="2" id="KW-0732">Signal</keyword>
<dbReference type="EMBL" id="JBHUGA010000019">
    <property type="protein sequence ID" value="MFD1846504.1"/>
    <property type="molecule type" value="Genomic_DNA"/>
</dbReference>
<organism evidence="4 5">
    <name type="scientific">Arthrobacter flavus</name>
    <dbReference type="NCBI Taxonomy" id="95172"/>
    <lineage>
        <taxon>Bacteria</taxon>
        <taxon>Bacillati</taxon>
        <taxon>Actinomycetota</taxon>
        <taxon>Actinomycetes</taxon>
        <taxon>Micrococcales</taxon>
        <taxon>Micrococcaceae</taxon>
        <taxon>Arthrobacter</taxon>
    </lineage>
</organism>
<keyword evidence="5" id="KW-1185">Reference proteome</keyword>
<name>A0ABW4Q712_9MICC</name>
<evidence type="ECO:0000256" key="1">
    <source>
        <dbReference type="SAM" id="MobiDB-lite"/>
    </source>
</evidence>
<dbReference type="Pfam" id="PF14016">
    <property type="entry name" value="DUF4232"/>
    <property type="match status" value="1"/>
</dbReference>
<feature type="chain" id="PRO_5046322663" evidence="2">
    <location>
        <begin position="25"/>
        <end position="224"/>
    </location>
</feature>
<sequence length="224" mass="22126">MGIHTRTSSKAAVVIAAISSIALVAGCGASSSTEQESTPAPEATTSAAPTTEPADEASTSPSPEASAAPTEEASEEPTAAEPEDDGSCTAADLAATVETPMGAGSAGTAARNLILSNMSDEECTMTGYPGVSYVDASEAQVGAPADREPGVETPTVVLAPGQSAIATLQQTNAQNYGDDCSITDTTGVRVYPPGATDSLIAVQASVGCAAEDIILMTVGPVTAM</sequence>
<evidence type="ECO:0000313" key="5">
    <source>
        <dbReference type="Proteomes" id="UP001597307"/>
    </source>
</evidence>
<dbReference type="InterPro" id="IPR025326">
    <property type="entry name" value="DUF4232"/>
</dbReference>
<protein>
    <submittedName>
        <fullName evidence="4">DUF4232 domain-containing protein</fullName>
    </submittedName>
</protein>
<dbReference type="RefSeq" id="WP_343878669.1">
    <property type="nucleotide sequence ID" value="NZ_BAAAIJ010000023.1"/>
</dbReference>
<accession>A0ABW4Q712</accession>
<evidence type="ECO:0000259" key="3">
    <source>
        <dbReference type="Pfam" id="PF14016"/>
    </source>
</evidence>
<reference evidence="5" key="1">
    <citation type="journal article" date="2019" name="Int. J. Syst. Evol. Microbiol.">
        <title>The Global Catalogue of Microorganisms (GCM) 10K type strain sequencing project: providing services to taxonomists for standard genome sequencing and annotation.</title>
        <authorList>
            <consortium name="The Broad Institute Genomics Platform"/>
            <consortium name="The Broad Institute Genome Sequencing Center for Infectious Disease"/>
            <person name="Wu L."/>
            <person name="Ma J."/>
        </authorList>
    </citation>
    <scope>NUCLEOTIDE SEQUENCE [LARGE SCALE GENOMIC DNA]</scope>
    <source>
        <strain evidence="5">JCM 11496</strain>
    </source>
</reference>